<proteinExistence type="predicted"/>
<sequence length="147" mass="16717">MWQLKRKRGKIRKQKIDVAKDATVAVVDIFYFSVAKHNEKSTARPIYVACRSLQGTKAAIWPQATYALQTGDRQTVENHRDDKRRDVVISIHVNDDLLGDTNCYNRNAKSNKTPGGKGRSRLNEYEKQSASRPSHSKFERAVLGTWG</sequence>
<accession>A0ABQ9YS29</accession>
<evidence type="ECO:0000313" key="3">
    <source>
        <dbReference type="Proteomes" id="UP001234178"/>
    </source>
</evidence>
<protein>
    <submittedName>
        <fullName evidence="2">Uncharacterized protein</fullName>
    </submittedName>
</protein>
<evidence type="ECO:0000256" key="1">
    <source>
        <dbReference type="SAM" id="MobiDB-lite"/>
    </source>
</evidence>
<reference evidence="2 3" key="1">
    <citation type="journal article" date="2023" name="Nucleic Acids Res.">
        <title>The hologenome of Daphnia magna reveals possible DNA methylation and microbiome-mediated evolution of the host genome.</title>
        <authorList>
            <person name="Chaturvedi A."/>
            <person name="Li X."/>
            <person name="Dhandapani V."/>
            <person name="Marshall H."/>
            <person name="Kissane S."/>
            <person name="Cuenca-Cambronero M."/>
            <person name="Asole G."/>
            <person name="Calvet F."/>
            <person name="Ruiz-Romero M."/>
            <person name="Marangio P."/>
            <person name="Guigo R."/>
            <person name="Rago D."/>
            <person name="Mirbahai L."/>
            <person name="Eastwood N."/>
            <person name="Colbourne J.K."/>
            <person name="Zhou J."/>
            <person name="Mallon E."/>
            <person name="Orsini L."/>
        </authorList>
    </citation>
    <scope>NUCLEOTIDE SEQUENCE [LARGE SCALE GENOMIC DNA]</scope>
    <source>
        <strain evidence="2">LRV0_1</strain>
    </source>
</reference>
<feature type="compositionally biased region" description="Polar residues" evidence="1">
    <location>
        <begin position="102"/>
        <end position="113"/>
    </location>
</feature>
<organism evidence="2 3">
    <name type="scientific">Daphnia magna</name>
    <dbReference type="NCBI Taxonomy" id="35525"/>
    <lineage>
        <taxon>Eukaryota</taxon>
        <taxon>Metazoa</taxon>
        <taxon>Ecdysozoa</taxon>
        <taxon>Arthropoda</taxon>
        <taxon>Crustacea</taxon>
        <taxon>Branchiopoda</taxon>
        <taxon>Diplostraca</taxon>
        <taxon>Cladocera</taxon>
        <taxon>Anomopoda</taxon>
        <taxon>Daphniidae</taxon>
        <taxon>Daphnia</taxon>
    </lineage>
</organism>
<gene>
    <name evidence="2" type="ORF">OUZ56_005151</name>
</gene>
<comment type="caution">
    <text evidence="2">The sequence shown here is derived from an EMBL/GenBank/DDBJ whole genome shotgun (WGS) entry which is preliminary data.</text>
</comment>
<name>A0ABQ9YS29_9CRUS</name>
<dbReference type="EMBL" id="JAOYFB010000001">
    <property type="protein sequence ID" value="KAK4003384.1"/>
    <property type="molecule type" value="Genomic_DNA"/>
</dbReference>
<keyword evidence="3" id="KW-1185">Reference proteome</keyword>
<evidence type="ECO:0000313" key="2">
    <source>
        <dbReference type="EMBL" id="KAK4003384.1"/>
    </source>
</evidence>
<dbReference type="Proteomes" id="UP001234178">
    <property type="component" value="Unassembled WGS sequence"/>
</dbReference>
<feature type="region of interest" description="Disordered" evidence="1">
    <location>
        <begin position="102"/>
        <end position="147"/>
    </location>
</feature>